<evidence type="ECO:0000313" key="1">
    <source>
        <dbReference type="EMBL" id="KUG16207.1"/>
    </source>
</evidence>
<gene>
    <name evidence="1" type="ORF">ASZ90_014129</name>
</gene>
<dbReference type="EMBL" id="LNQE01001509">
    <property type="protein sequence ID" value="KUG16207.1"/>
    <property type="molecule type" value="Genomic_DNA"/>
</dbReference>
<comment type="caution">
    <text evidence="1">The sequence shown here is derived from an EMBL/GenBank/DDBJ whole genome shotgun (WGS) entry which is preliminary data.</text>
</comment>
<protein>
    <submittedName>
        <fullName evidence="1">Uncharacterized protein</fullName>
    </submittedName>
</protein>
<accession>A0A0W8F5N8</accession>
<organism evidence="1">
    <name type="scientific">hydrocarbon metagenome</name>
    <dbReference type="NCBI Taxonomy" id="938273"/>
    <lineage>
        <taxon>unclassified sequences</taxon>
        <taxon>metagenomes</taxon>
        <taxon>ecological metagenomes</taxon>
    </lineage>
</organism>
<name>A0A0W8F5N8_9ZZZZ</name>
<dbReference type="AlphaFoldDB" id="A0A0W8F5N8"/>
<proteinExistence type="predicted"/>
<sequence length="37" mass="3956">MAETFETPPHPSSRAFAAAKRLAWIGSAPDKAFKNGP</sequence>
<reference evidence="1" key="1">
    <citation type="journal article" date="2015" name="Proc. Natl. Acad. Sci. U.S.A.">
        <title>Networks of energetic and metabolic interactions define dynamics in microbial communities.</title>
        <authorList>
            <person name="Embree M."/>
            <person name="Liu J.K."/>
            <person name="Al-Bassam M.M."/>
            <person name="Zengler K."/>
        </authorList>
    </citation>
    <scope>NUCLEOTIDE SEQUENCE</scope>
</reference>